<name>A0A645DVE2_9ZZZZ</name>
<evidence type="ECO:0000313" key="2">
    <source>
        <dbReference type="EMBL" id="MPM93301.1"/>
    </source>
</evidence>
<keyword evidence="1" id="KW-0472">Membrane</keyword>
<feature type="transmembrane region" description="Helical" evidence="1">
    <location>
        <begin position="20"/>
        <end position="42"/>
    </location>
</feature>
<keyword evidence="1" id="KW-1133">Transmembrane helix</keyword>
<sequence>MIPAMFSLVATGYIADTIGITNTFIIGGASLILIGIISFYVAQIFLSRRITSD</sequence>
<protein>
    <submittedName>
        <fullName evidence="2">Uncharacterized protein</fullName>
    </submittedName>
</protein>
<organism evidence="2">
    <name type="scientific">bioreactor metagenome</name>
    <dbReference type="NCBI Taxonomy" id="1076179"/>
    <lineage>
        <taxon>unclassified sequences</taxon>
        <taxon>metagenomes</taxon>
        <taxon>ecological metagenomes</taxon>
    </lineage>
</organism>
<dbReference type="EMBL" id="VSSQ01040130">
    <property type="protein sequence ID" value="MPM93301.1"/>
    <property type="molecule type" value="Genomic_DNA"/>
</dbReference>
<proteinExistence type="predicted"/>
<reference evidence="2" key="1">
    <citation type="submission" date="2019-08" db="EMBL/GenBank/DDBJ databases">
        <authorList>
            <person name="Kucharzyk K."/>
            <person name="Murdoch R.W."/>
            <person name="Higgins S."/>
            <person name="Loffler F."/>
        </authorList>
    </citation>
    <scope>NUCLEOTIDE SEQUENCE</scope>
</reference>
<evidence type="ECO:0000256" key="1">
    <source>
        <dbReference type="SAM" id="Phobius"/>
    </source>
</evidence>
<comment type="caution">
    <text evidence="2">The sequence shown here is derived from an EMBL/GenBank/DDBJ whole genome shotgun (WGS) entry which is preliminary data.</text>
</comment>
<accession>A0A645DVE2</accession>
<gene>
    <name evidence="2" type="ORF">SDC9_140437</name>
</gene>
<dbReference type="AlphaFoldDB" id="A0A645DVE2"/>
<keyword evidence="1" id="KW-0812">Transmembrane</keyword>